<dbReference type="PIRSF" id="PIRSF000390">
    <property type="entry name" value="PLP_StrS"/>
    <property type="match status" value="1"/>
</dbReference>
<dbReference type="InterPro" id="IPR015421">
    <property type="entry name" value="PyrdxlP-dep_Trfase_major"/>
</dbReference>
<dbReference type="Gene3D" id="3.90.1150.10">
    <property type="entry name" value="Aspartate Aminotransferase, domain 1"/>
    <property type="match status" value="1"/>
</dbReference>
<gene>
    <name evidence="3" type="ORF">NQV15_03540</name>
</gene>
<name>A0ABY5MBU5_9ACTN</name>
<dbReference type="Gene3D" id="3.40.640.10">
    <property type="entry name" value="Type I PLP-dependent aspartate aminotransferase-like (Major domain)"/>
    <property type="match status" value="1"/>
</dbReference>
<keyword evidence="3" id="KW-0032">Aminotransferase</keyword>
<dbReference type="CDD" id="cd00616">
    <property type="entry name" value="AHBA_syn"/>
    <property type="match status" value="1"/>
</dbReference>
<dbReference type="Proteomes" id="UP001316184">
    <property type="component" value="Chromosome"/>
</dbReference>
<keyword evidence="2" id="KW-0663">Pyridoxal phosphate</keyword>
<evidence type="ECO:0000256" key="2">
    <source>
        <dbReference type="RuleBase" id="RU004508"/>
    </source>
</evidence>
<dbReference type="SUPFAM" id="SSF53383">
    <property type="entry name" value="PLP-dependent transferases"/>
    <property type="match status" value="1"/>
</dbReference>
<proteinExistence type="inferred from homology"/>
<keyword evidence="3" id="KW-0808">Transferase</keyword>
<dbReference type="PANTHER" id="PTHR30244">
    <property type="entry name" value="TRANSAMINASE"/>
    <property type="match status" value="1"/>
</dbReference>
<dbReference type="InterPro" id="IPR015422">
    <property type="entry name" value="PyrdxlP-dep_Trfase_small"/>
</dbReference>
<keyword evidence="4" id="KW-1185">Reference proteome</keyword>
<dbReference type="PANTHER" id="PTHR30244:SF34">
    <property type="entry name" value="DTDP-4-AMINO-4,6-DIDEOXYGALACTOSE TRANSAMINASE"/>
    <property type="match status" value="1"/>
</dbReference>
<dbReference type="EMBL" id="CP102173">
    <property type="protein sequence ID" value="UUP14399.1"/>
    <property type="molecule type" value="Genomic_DNA"/>
</dbReference>
<evidence type="ECO:0000256" key="1">
    <source>
        <dbReference type="ARBA" id="ARBA00001933"/>
    </source>
</evidence>
<comment type="cofactor">
    <cofactor evidence="1">
        <name>pyridoxal 5'-phosphate</name>
        <dbReference type="ChEBI" id="CHEBI:597326"/>
    </cofactor>
</comment>
<evidence type="ECO:0000313" key="4">
    <source>
        <dbReference type="Proteomes" id="UP001316184"/>
    </source>
</evidence>
<protein>
    <submittedName>
        <fullName evidence="3">DegT/DnrJ/EryC1/StrS family aminotransferase</fullName>
    </submittedName>
</protein>
<accession>A0ABY5MBU5</accession>
<dbReference type="GO" id="GO:0008483">
    <property type="term" value="F:transaminase activity"/>
    <property type="evidence" value="ECO:0007669"/>
    <property type="project" value="UniProtKB-KW"/>
</dbReference>
<evidence type="ECO:0000313" key="3">
    <source>
        <dbReference type="EMBL" id="UUP14399.1"/>
    </source>
</evidence>
<dbReference type="Pfam" id="PF01041">
    <property type="entry name" value="DegT_DnrJ_EryC1"/>
    <property type="match status" value="1"/>
</dbReference>
<comment type="similarity">
    <text evidence="2">Belongs to the DegT/DnrJ/EryC1 family.</text>
</comment>
<dbReference type="InterPro" id="IPR015424">
    <property type="entry name" value="PyrdxlP-dep_Trfase"/>
</dbReference>
<organism evidence="3 4">
    <name type="scientific">Aeromicrobium wangtongii</name>
    <dbReference type="NCBI Taxonomy" id="2969247"/>
    <lineage>
        <taxon>Bacteria</taxon>
        <taxon>Bacillati</taxon>
        <taxon>Actinomycetota</taxon>
        <taxon>Actinomycetes</taxon>
        <taxon>Propionibacteriales</taxon>
        <taxon>Nocardioidaceae</taxon>
        <taxon>Aeromicrobium</taxon>
    </lineage>
</organism>
<dbReference type="InterPro" id="IPR000653">
    <property type="entry name" value="DegT/StrS_aminotransferase"/>
</dbReference>
<reference evidence="3 4" key="1">
    <citation type="submission" date="2022-08" db="EMBL/GenBank/DDBJ databases">
        <title>novel species in genus Aeromicrobium.</title>
        <authorList>
            <person name="Ye L."/>
        </authorList>
    </citation>
    <scope>NUCLEOTIDE SEQUENCE [LARGE SCALE GENOMIC DNA]</scope>
    <source>
        <strain evidence="4">zg-Y1379</strain>
    </source>
</reference>
<sequence length="381" mass="40986">MSRVNVMQPWLGREEVAALSEVISSGWIAQGPRVAAFEADFARMQQAEHAVAVSSCTAALHLALKVAGVRLGDEVVVPSFSFIATANAPTYVGAQPVFADVDPVTGNLTARTVEKVLSERTRAVIAVDQGGVPVALDELRALCDPRGIVVIEDAACGAGSTYLERPVGAGAEIAVWSFHPRKIITTGEGGMITTAHADWADRARRLREHSMSVSAADRHGSTLAQLEEYTEIGFNYRMTDLQAAVGIVQLGRLPEIIERRRQFAEVYTKYINDIDGLRAVADPSGGTTNFQSYWIEVGDPYPLDRDDLLAHLASLDISARRGIMTAHRQPAYAHQGLGPGSLPVSEHLSDNTLILPLFHEMSVGEQARVISALLTGSGDKP</sequence>
<dbReference type="RefSeq" id="WP_232398224.1">
    <property type="nucleotide sequence ID" value="NZ_CP102173.1"/>
</dbReference>